<dbReference type="EMBL" id="LNYA01000034">
    <property type="protein sequence ID" value="KTC94528.1"/>
    <property type="molecule type" value="Genomic_DNA"/>
</dbReference>
<dbReference type="STRING" id="448.Lery_2695"/>
<sequence length="192" mass="21344">MPNRIQPEYEIGPNNAGKMILRGCFMNVSRDWMDNTSGQVGSLLGRYLDNRQGEATAITLNYSDSVPPGREEGPLKVDIDFMASVVFRLRALEKRGQNLAQARSEDIADQVDEQVMVLQQAIGDYTEQCTEQGVEPMFTGVPAVIIKNVLGRTAVTHDHSMNWEVRGQPVVDMFAGMTMHQPDSGYEPPTLK</sequence>
<keyword evidence="2" id="KW-1185">Reference proteome</keyword>
<accession>A0A0W0TG60</accession>
<reference evidence="1 2" key="1">
    <citation type="submission" date="2015-11" db="EMBL/GenBank/DDBJ databases">
        <title>Genomic analysis of 38 Legionella species identifies large and diverse effector repertoires.</title>
        <authorList>
            <person name="Burstein D."/>
            <person name="Amaro F."/>
            <person name="Zusman T."/>
            <person name="Lifshitz Z."/>
            <person name="Cohen O."/>
            <person name="Gilbert J.A."/>
            <person name="Pupko T."/>
            <person name="Shuman H.A."/>
            <person name="Segal G."/>
        </authorList>
    </citation>
    <scope>NUCLEOTIDE SEQUENCE [LARGE SCALE GENOMIC DNA]</scope>
    <source>
        <strain evidence="1 2">SE-32A-C8</strain>
    </source>
</reference>
<evidence type="ECO:0000313" key="1">
    <source>
        <dbReference type="EMBL" id="KTC94528.1"/>
    </source>
</evidence>
<organism evidence="1 2">
    <name type="scientific">Legionella erythra</name>
    <dbReference type="NCBI Taxonomy" id="448"/>
    <lineage>
        <taxon>Bacteria</taxon>
        <taxon>Pseudomonadati</taxon>
        <taxon>Pseudomonadota</taxon>
        <taxon>Gammaproteobacteria</taxon>
        <taxon>Legionellales</taxon>
        <taxon>Legionellaceae</taxon>
        <taxon>Legionella</taxon>
    </lineage>
</organism>
<dbReference type="PATRIC" id="fig|448.7.peg.2829"/>
<name>A0A0W0TG60_LEGER</name>
<protein>
    <submittedName>
        <fullName evidence="1">Uncharacterized protein</fullName>
    </submittedName>
</protein>
<evidence type="ECO:0000313" key="2">
    <source>
        <dbReference type="Proteomes" id="UP000054773"/>
    </source>
</evidence>
<comment type="caution">
    <text evidence="1">The sequence shown here is derived from an EMBL/GenBank/DDBJ whole genome shotgun (WGS) entry which is preliminary data.</text>
</comment>
<dbReference type="AlphaFoldDB" id="A0A0W0TG60"/>
<dbReference type="Proteomes" id="UP000054773">
    <property type="component" value="Unassembled WGS sequence"/>
</dbReference>
<proteinExistence type="predicted"/>
<gene>
    <name evidence="1" type="ORF">Lery_2695</name>
</gene>
<dbReference type="OrthoDB" id="5649966at2"/>
<dbReference type="RefSeq" id="WP_058527773.1">
    <property type="nucleotide sequence ID" value="NZ_CAAAHY010000042.1"/>
</dbReference>